<evidence type="ECO:0000256" key="9">
    <source>
        <dbReference type="SAM" id="MobiDB-lite"/>
    </source>
</evidence>
<dbReference type="STRING" id="39947.A0A0N7KN59"/>
<evidence type="ECO:0000256" key="8">
    <source>
        <dbReference type="HAMAP-Rule" id="MF_03100"/>
    </source>
</evidence>
<proteinExistence type="inferred from homology"/>
<dbReference type="Proteomes" id="UP000059680">
    <property type="component" value="Chromosome 7"/>
</dbReference>
<dbReference type="InParanoid" id="A0A0N7KN59"/>
<keyword evidence="3 8" id="KW-0227">DNA damage</keyword>
<dbReference type="GO" id="GO:0008821">
    <property type="term" value="F:crossover junction DNA endonuclease activity"/>
    <property type="evidence" value="ECO:0000318"/>
    <property type="project" value="GO_Central"/>
</dbReference>
<dbReference type="eggNOG" id="KOG3005">
    <property type="taxonomic scope" value="Eukaryota"/>
</dbReference>
<dbReference type="Gene3D" id="3.40.1440.10">
    <property type="entry name" value="GIY-YIG endonuclease"/>
    <property type="match status" value="1"/>
</dbReference>
<comment type="subcellular location">
    <subcellularLocation>
        <location evidence="8">Nucleus</location>
    </subcellularLocation>
</comment>
<comment type="cofactor">
    <cofactor evidence="8">
        <name>a divalent metal cation</name>
        <dbReference type="ChEBI" id="CHEBI:60240"/>
    </cofactor>
</comment>
<dbReference type="Pfam" id="PF01541">
    <property type="entry name" value="GIY-YIG"/>
    <property type="match status" value="1"/>
</dbReference>
<keyword evidence="1 8" id="KW-0540">Nuclease</keyword>
<keyword evidence="12" id="KW-1185">Reference proteome</keyword>
<evidence type="ECO:0000256" key="5">
    <source>
        <dbReference type="ARBA" id="ARBA00023172"/>
    </source>
</evidence>
<sequence length="482" mass="52039">MDKCPAPRIRQRLFPLSPRQIPTVKINESGANHTTSHHTGGMAAAAAANGKRRPRKAAAEAVDGQEEACRGGGGAAEAAKGKKRPRKAAAAEEGGRGGGGGGRFFCCYLLRSLCPRRKGSTYIGFTVNPRRRIRQHNGEIRCGAWQTKRGRPWEMVLCIYGFPTNVAALQFEWAWQHPTESLAVRKAAASFKSLGGVGSKVKLAYTMLNLPSWENLNLTVNFFSTKNTKFAAGCPPLPGHMKTAVCSLEDLQYCTDGVSSEEDNNVDEPPPKKNHQEPDDAHAPARDELSVSEHGLVQLPEEEIRNAGNESDYDDFAPIDWSVFGAAEARGLDESSEHDEWMGQEDNPLFEAQPLEHETRTAASAVSDAECSTDELGYMSWSGIHETTRESDGSATSPRCSSGLSSDDEGGRILDGVSGQISSPFPYVGRSSSSDESGPAPLFLEKDVINLVTPIARRLGRKGGGEMARIVDLTSSPIVIEL</sequence>
<dbReference type="GO" id="GO:0017108">
    <property type="term" value="F:5'-flap endonuclease activity"/>
    <property type="evidence" value="ECO:0000318"/>
    <property type="project" value="GO_Central"/>
</dbReference>
<dbReference type="FunCoup" id="A0A0N7KN59">
    <property type="interactions" value="4"/>
</dbReference>
<feature type="compositionally biased region" description="Polar residues" evidence="9">
    <location>
        <begin position="29"/>
        <end position="38"/>
    </location>
</feature>
<keyword evidence="6 8" id="KW-0234">DNA repair</keyword>
<evidence type="ECO:0000313" key="12">
    <source>
        <dbReference type="Proteomes" id="UP000059680"/>
    </source>
</evidence>
<dbReference type="EC" id="3.1.-.-" evidence="8"/>
<dbReference type="InterPro" id="IPR035901">
    <property type="entry name" value="GIY-YIG_endonuc_sf"/>
</dbReference>
<dbReference type="InterPro" id="IPR000305">
    <property type="entry name" value="GIY-YIG_endonuc"/>
</dbReference>
<dbReference type="CDD" id="cd10455">
    <property type="entry name" value="GIY-YIG_SLX1"/>
    <property type="match status" value="1"/>
</dbReference>
<dbReference type="InterPro" id="IPR027520">
    <property type="entry name" value="Slx1"/>
</dbReference>
<feature type="region of interest" description="Disordered" evidence="9">
    <location>
        <begin position="258"/>
        <end position="289"/>
    </location>
</feature>
<dbReference type="HAMAP" id="MF_03100">
    <property type="entry name" value="Endonuc_su_Slx1"/>
    <property type="match status" value="1"/>
</dbReference>
<dbReference type="EMBL" id="AP014963">
    <property type="protein sequence ID" value="BAT00706.1"/>
    <property type="molecule type" value="Genomic_DNA"/>
</dbReference>
<evidence type="ECO:0000256" key="3">
    <source>
        <dbReference type="ARBA" id="ARBA00022763"/>
    </source>
</evidence>
<feature type="compositionally biased region" description="Polar residues" evidence="9">
    <location>
        <begin position="393"/>
        <end position="405"/>
    </location>
</feature>
<keyword evidence="2 8" id="KW-0255">Endonuclease</keyword>
<comment type="similarity">
    <text evidence="8">Belongs to the SLX1 family.</text>
</comment>
<dbReference type="FunFam" id="3.40.1440.10:FF:000005">
    <property type="entry name" value="Structure-specific endonuclease subunit SLX1 homolog"/>
    <property type="match status" value="1"/>
</dbReference>
<comment type="subunit">
    <text evidence="8">Forms a heterodimer with a member of the SLX4 family.</text>
</comment>
<evidence type="ECO:0000256" key="2">
    <source>
        <dbReference type="ARBA" id="ARBA00022759"/>
    </source>
</evidence>
<keyword evidence="5 8" id="KW-0233">DNA recombination</keyword>
<evidence type="ECO:0000256" key="7">
    <source>
        <dbReference type="ARBA" id="ARBA00023242"/>
    </source>
</evidence>
<keyword evidence="4 8" id="KW-0378">Hydrolase</keyword>
<evidence type="ECO:0000256" key="4">
    <source>
        <dbReference type="ARBA" id="ARBA00022801"/>
    </source>
</evidence>
<dbReference type="PROSITE" id="PS50164">
    <property type="entry name" value="GIY_YIG"/>
    <property type="match status" value="1"/>
</dbReference>
<evidence type="ECO:0000259" key="10">
    <source>
        <dbReference type="PROSITE" id="PS50164"/>
    </source>
</evidence>
<accession>A0A0N7KN59</accession>
<reference evidence="11 12" key="3">
    <citation type="journal article" date="2013" name="Rice">
        <title>Improvement of the Oryza sativa Nipponbare reference genome using next generation sequence and optical map data.</title>
        <authorList>
            <person name="Kawahara Y."/>
            <person name="de la Bastide M."/>
            <person name="Hamilton J.P."/>
            <person name="Kanamori H."/>
            <person name="McCombie W.R."/>
            <person name="Ouyang S."/>
            <person name="Schwartz D.C."/>
            <person name="Tanaka T."/>
            <person name="Wu J."/>
            <person name="Zhou S."/>
            <person name="Childs K.L."/>
            <person name="Davidson R.M."/>
            <person name="Lin H."/>
            <person name="Quesada-Ocampo L."/>
            <person name="Vaillancourt B."/>
            <person name="Sakai H."/>
            <person name="Lee S.S."/>
            <person name="Kim J."/>
            <person name="Numa H."/>
            <person name="Itoh T."/>
            <person name="Buell C.R."/>
            <person name="Matsumoto T."/>
        </authorList>
    </citation>
    <scope>NUCLEOTIDE SEQUENCE [LARGE SCALE GENOMIC DNA]</scope>
    <source>
        <strain evidence="12">cv. Nipponbare</strain>
    </source>
</reference>
<dbReference type="AlphaFoldDB" id="A0A0N7KN59"/>
<protein>
    <recommendedName>
        <fullName evidence="8">Structure-specific endonuclease subunit SLX1 homolog</fullName>
        <ecNumber evidence="8">3.1.-.-</ecNumber>
    </recommendedName>
</protein>
<dbReference type="PANTHER" id="PTHR20208">
    <property type="entry name" value="STRUCTURE-SPECIFIC ENDONUCLEASE SUBUNIT SLX1"/>
    <property type="match status" value="1"/>
</dbReference>
<dbReference type="PANTHER" id="PTHR20208:SF10">
    <property type="entry name" value="STRUCTURE-SPECIFIC ENDONUCLEASE SUBUNIT SLX1"/>
    <property type="match status" value="1"/>
</dbReference>
<dbReference type="Gramene" id="Os07t0230500-00">
    <property type="protein sequence ID" value="Os07t0230500-00"/>
    <property type="gene ID" value="Os07g0230500"/>
</dbReference>
<comment type="caution">
    <text evidence="8">Lacks conserved residue(s) required for the propagation of feature annotation.</text>
</comment>
<dbReference type="PaxDb" id="39947-A0A0N7KN59"/>
<feature type="region of interest" description="Disordered" evidence="9">
    <location>
        <begin position="386"/>
        <end position="415"/>
    </location>
</feature>
<evidence type="ECO:0000256" key="6">
    <source>
        <dbReference type="ARBA" id="ARBA00023204"/>
    </source>
</evidence>
<evidence type="ECO:0000313" key="11">
    <source>
        <dbReference type="EMBL" id="BAT00706.1"/>
    </source>
</evidence>
<feature type="compositionally biased region" description="Low complexity" evidence="9">
    <location>
        <begin position="40"/>
        <end position="49"/>
    </location>
</feature>
<name>A0A0N7KN59_ORYSJ</name>
<dbReference type="GO" id="GO:0033557">
    <property type="term" value="C:Slx1-Slx4 complex"/>
    <property type="evidence" value="ECO:0000318"/>
    <property type="project" value="GO_Central"/>
</dbReference>
<dbReference type="GO" id="GO:0000724">
    <property type="term" value="P:double-strand break repair via homologous recombination"/>
    <property type="evidence" value="ECO:0000318"/>
    <property type="project" value="GO_Central"/>
</dbReference>
<feature type="compositionally biased region" description="Basic and acidic residues" evidence="9">
    <location>
        <begin position="269"/>
        <end position="289"/>
    </location>
</feature>
<feature type="region of interest" description="Disordered" evidence="9">
    <location>
        <begin position="29"/>
        <end position="97"/>
    </location>
</feature>
<dbReference type="OMA" id="IRCGAWQ"/>
<reference evidence="11 12" key="2">
    <citation type="journal article" date="2013" name="Plant Cell Physiol.">
        <title>Rice Annotation Project Database (RAP-DB): an integrative and interactive database for rice genomics.</title>
        <authorList>
            <person name="Sakai H."/>
            <person name="Lee S.S."/>
            <person name="Tanaka T."/>
            <person name="Numa H."/>
            <person name="Kim J."/>
            <person name="Kawahara Y."/>
            <person name="Wakimoto H."/>
            <person name="Yang C.C."/>
            <person name="Iwamoto M."/>
            <person name="Abe T."/>
            <person name="Yamada Y."/>
            <person name="Muto A."/>
            <person name="Inokuchi H."/>
            <person name="Ikemura T."/>
            <person name="Matsumoto T."/>
            <person name="Sasaki T."/>
            <person name="Itoh T."/>
        </authorList>
    </citation>
    <scope>NUCLEOTIDE SEQUENCE [LARGE SCALE GENOMIC DNA]</scope>
    <source>
        <strain evidence="12">cv. Nipponbare</strain>
    </source>
</reference>
<dbReference type="SMR" id="A0A0N7KN59"/>
<organism evidence="11 12">
    <name type="scientific">Oryza sativa subsp. japonica</name>
    <name type="common">Rice</name>
    <dbReference type="NCBI Taxonomy" id="39947"/>
    <lineage>
        <taxon>Eukaryota</taxon>
        <taxon>Viridiplantae</taxon>
        <taxon>Streptophyta</taxon>
        <taxon>Embryophyta</taxon>
        <taxon>Tracheophyta</taxon>
        <taxon>Spermatophyta</taxon>
        <taxon>Magnoliopsida</taxon>
        <taxon>Liliopsida</taxon>
        <taxon>Poales</taxon>
        <taxon>Poaceae</taxon>
        <taxon>BOP clade</taxon>
        <taxon>Oryzoideae</taxon>
        <taxon>Oryzeae</taxon>
        <taxon>Oryzinae</taxon>
        <taxon>Oryza</taxon>
        <taxon>Oryza sativa</taxon>
    </lineage>
</organism>
<gene>
    <name evidence="11" type="ordered locus">Os07g0230500</name>
    <name evidence="11" type="ORF">OSNPB_070230500</name>
</gene>
<evidence type="ECO:0000256" key="1">
    <source>
        <dbReference type="ARBA" id="ARBA00022722"/>
    </source>
</evidence>
<comment type="function">
    <text evidence="8">Catalytic subunit of a heterodimeric structure-specific endonuclease that resolves DNA secondary structures generated during DNA repair and recombination. Has endonuclease activity towards branched DNA substrates, introducing single-strand cuts in duplex DNA close to junctions with ss-DNA.</text>
</comment>
<dbReference type="InterPro" id="IPR050381">
    <property type="entry name" value="SLX1_endonuclease"/>
</dbReference>
<keyword evidence="7 8" id="KW-0539">Nucleus</keyword>
<feature type="domain" description="GIY-YIG" evidence="10">
    <location>
        <begin position="103"/>
        <end position="185"/>
    </location>
</feature>
<reference evidence="12" key="1">
    <citation type="journal article" date="2005" name="Nature">
        <title>The map-based sequence of the rice genome.</title>
        <authorList>
            <consortium name="International rice genome sequencing project (IRGSP)"/>
            <person name="Matsumoto T."/>
            <person name="Wu J."/>
            <person name="Kanamori H."/>
            <person name="Katayose Y."/>
            <person name="Fujisawa M."/>
            <person name="Namiki N."/>
            <person name="Mizuno H."/>
            <person name="Yamamoto K."/>
            <person name="Antonio B.A."/>
            <person name="Baba T."/>
            <person name="Sakata K."/>
            <person name="Nagamura Y."/>
            <person name="Aoki H."/>
            <person name="Arikawa K."/>
            <person name="Arita K."/>
            <person name="Bito T."/>
            <person name="Chiden Y."/>
            <person name="Fujitsuka N."/>
            <person name="Fukunaka R."/>
            <person name="Hamada M."/>
            <person name="Harada C."/>
            <person name="Hayashi A."/>
            <person name="Hijishita S."/>
            <person name="Honda M."/>
            <person name="Hosokawa S."/>
            <person name="Ichikawa Y."/>
            <person name="Idonuma A."/>
            <person name="Iijima M."/>
            <person name="Ikeda M."/>
            <person name="Ikeno M."/>
            <person name="Ito K."/>
            <person name="Ito S."/>
            <person name="Ito T."/>
            <person name="Ito Y."/>
            <person name="Ito Y."/>
            <person name="Iwabuchi A."/>
            <person name="Kamiya K."/>
            <person name="Karasawa W."/>
            <person name="Kurita K."/>
            <person name="Katagiri S."/>
            <person name="Kikuta A."/>
            <person name="Kobayashi H."/>
            <person name="Kobayashi N."/>
            <person name="Machita K."/>
            <person name="Maehara T."/>
            <person name="Masukawa M."/>
            <person name="Mizubayashi T."/>
            <person name="Mukai Y."/>
            <person name="Nagasaki H."/>
            <person name="Nagata Y."/>
            <person name="Naito S."/>
            <person name="Nakashima M."/>
            <person name="Nakama Y."/>
            <person name="Nakamichi Y."/>
            <person name="Nakamura M."/>
            <person name="Meguro A."/>
            <person name="Negishi M."/>
            <person name="Ohta I."/>
            <person name="Ohta T."/>
            <person name="Okamoto M."/>
            <person name="Ono N."/>
            <person name="Saji S."/>
            <person name="Sakaguchi M."/>
            <person name="Sakai K."/>
            <person name="Shibata M."/>
            <person name="Shimokawa T."/>
            <person name="Song J."/>
            <person name="Takazaki Y."/>
            <person name="Terasawa K."/>
            <person name="Tsugane M."/>
            <person name="Tsuji K."/>
            <person name="Ueda S."/>
            <person name="Waki K."/>
            <person name="Yamagata H."/>
            <person name="Yamamoto M."/>
            <person name="Yamamoto S."/>
            <person name="Yamane H."/>
            <person name="Yoshiki S."/>
            <person name="Yoshihara R."/>
            <person name="Yukawa K."/>
            <person name="Zhong H."/>
            <person name="Yano M."/>
            <person name="Yuan Q."/>
            <person name="Ouyang S."/>
            <person name="Liu J."/>
            <person name="Jones K.M."/>
            <person name="Gansberger K."/>
            <person name="Moffat K."/>
            <person name="Hill J."/>
            <person name="Bera J."/>
            <person name="Fadrosh D."/>
            <person name="Jin S."/>
            <person name="Johri S."/>
            <person name="Kim M."/>
            <person name="Overton L."/>
            <person name="Reardon M."/>
            <person name="Tsitrin T."/>
            <person name="Vuong H."/>
            <person name="Weaver B."/>
            <person name="Ciecko A."/>
            <person name="Tallon L."/>
            <person name="Jackson J."/>
            <person name="Pai G."/>
            <person name="Aken S.V."/>
            <person name="Utterback T."/>
            <person name="Reidmuller S."/>
            <person name="Feldblyum T."/>
            <person name="Hsiao J."/>
            <person name="Zismann V."/>
            <person name="Iobst S."/>
            <person name="de Vazeille A.R."/>
            <person name="Buell C.R."/>
            <person name="Ying K."/>
            <person name="Li Y."/>
            <person name="Lu T."/>
            <person name="Huang Y."/>
            <person name="Zhao Q."/>
            <person name="Feng Q."/>
            <person name="Zhang L."/>
            <person name="Zhu J."/>
            <person name="Weng Q."/>
            <person name="Mu J."/>
            <person name="Lu Y."/>
            <person name="Fan D."/>
            <person name="Liu Y."/>
            <person name="Guan J."/>
            <person name="Zhang Y."/>
            <person name="Yu S."/>
            <person name="Liu X."/>
            <person name="Zhang Y."/>
            <person name="Hong G."/>
            <person name="Han B."/>
            <person name="Choisne N."/>
            <person name="Demange N."/>
            <person name="Orjeda G."/>
            <person name="Samain S."/>
            <person name="Cattolico L."/>
            <person name="Pelletier E."/>
            <person name="Couloux A."/>
            <person name="Segurens B."/>
            <person name="Wincker P."/>
            <person name="D'Hont A."/>
            <person name="Scarpelli C."/>
            <person name="Weissenbach J."/>
            <person name="Salanoubat M."/>
            <person name="Quetier F."/>
            <person name="Yu Y."/>
            <person name="Kim H.R."/>
            <person name="Rambo T."/>
            <person name="Currie J."/>
            <person name="Collura K."/>
            <person name="Luo M."/>
            <person name="Yang T."/>
            <person name="Ammiraju J.S.S."/>
            <person name="Engler F."/>
            <person name="Soderlund C."/>
            <person name="Wing R.A."/>
            <person name="Palmer L.E."/>
            <person name="de la Bastide M."/>
            <person name="Spiegel L."/>
            <person name="Nascimento L."/>
            <person name="Zutavern T."/>
            <person name="O'Shaughnessy A."/>
            <person name="Dike S."/>
            <person name="Dedhia N."/>
            <person name="Preston R."/>
            <person name="Balija V."/>
            <person name="McCombie W.R."/>
            <person name="Chow T."/>
            <person name="Chen H."/>
            <person name="Chung M."/>
            <person name="Chen C."/>
            <person name="Shaw J."/>
            <person name="Wu H."/>
            <person name="Hsiao K."/>
            <person name="Chao Y."/>
            <person name="Chu M."/>
            <person name="Cheng C."/>
            <person name="Hour A."/>
            <person name="Lee P."/>
            <person name="Lin S."/>
            <person name="Lin Y."/>
            <person name="Liou J."/>
            <person name="Liu S."/>
            <person name="Hsing Y."/>
            <person name="Raghuvanshi S."/>
            <person name="Mohanty A."/>
            <person name="Bharti A.K."/>
            <person name="Gaur A."/>
            <person name="Gupta V."/>
            <person name="Kumar D."/>
            <person name="Ravi V."/>
            <person name="Vij S."/>
            <person name="Kapur A."/>
            <person name="Khurana P."/>
            <person name="Khurana P."/>
            <person name="Khurana J.P."/>
            <person name="Tyagi A.K."/>
            <person name="Gaikwad K."/>
            <person name="Singh A."/>
            <person name="Dalal V."/>
            <person name="Srivastava S."/>
            <person name="Dixit A."/>
            <person name="Pal A.K."/>
            <person name="Ghazi I.A."/>
            <person name="Yadav M."/>
            <person name="Pandit A."/>
            <person name="Bhargava A."/>
            <person name="Sureshbabu K."/>
            <person name="Batra K."/>
            <person name="Sharma T.R."/>
            <person name="Mohapatra T."/>
            <person name="Singh N.K."/>
            <person name="Messing J."/>
            <person name="Nelson A.B."/>
            <person name="Fuks G."/>
            <person name="Kavchok S."/>
            <person name="Keizer G."/>
            <person name="Linton E."/>
            <person name="Llaca V."/>
            <person name="Song R."/>
            <person name="Tanyolac B."/>
            <person name="Young S."/>
            <person name="Ho-Il K."/>
            <person name="Hahn J.H."/>
            <person name="Sangsakoo G."/>
            <person name="Vanavichit A."/>
            <person name="de Mattos Luiz.A.T."/>
            <person name="Zimmer P.D."/>
            <person name="Malone G."/>
            <person name="Dellagostin O."/>
            <person name="de Oliveira A.C."/>
            <person name="Bevan M."/>
            <person name="Bancroft I."/>
            <person name="Minx P."/>
            <person name="Cordum H."/>
            <person name="Wilson R."/>
            <person name="Cheng Z."/>
            <person name="Jin W."/>
            <person name="Jiang J."/>
            <person name="Leong S.A."/>
            <person name="Iwama H."/>
            <person name="Gojobori T."/>
            <person name="Itoh T."/>
            <person name="Niimura Y."/>
            <person name="Fujii Y."/>
            <person name="Habara T."/>
            <person name="Sakai H."/>
            <person name="Sato Y."/>
            <person name="Wilson G."/>
            <person name="Kumar K."/>
            <person name="McCouch S."/>
            <person name="Juretic N."/>
            <person name="Hoen D."/>
            <person name="Wright S."/>
            <person name="Bruskiewich R."/>
            <person name="Bureau T."/>
            <person name="Miyao A."/>
            <person name="Hirochika H."/>
            <person name="Nishikawa T."/>
            <person name="Kadowaki K."/>
            <person name="Sugiura M."/>
            <person name="Burr B."/>
            <person name="Sasaki T."/>
        </authorList>
    </citation>
    <scope>NUCLEOTIDE SEQUENCE [LARGE SCALE GENOMIC DNA]</scope>
    <source>
        <strain evidence="12">cv. Nipponbare</strain>
    </source>
</reference>